<sequence>MGFFNEMSVTGLTAVPVAPEPDYSDSEEENHQARANCRLPCTTPEGLIVPRKLANPCLESADRRQLHRELKFNAKTGRSVLNQKSELQRELERRRDTQQRRQAQLVTDTNRSSFERALEERLRRAEQPPVQIVDDSRSPCDVTPEFMKVHAKVRANVNTLS</sequence>
<dbReference type="OrthoDB" id="5963205at2759"/>
<gene>
    <name evidence="3" type="primary">FAM107B</name>
    <name evidence="3" type="ORF">FJT64_010909</name>
</gene>
<dbReference type="EMBL" id="VIIS01001922">
    <property type="protein sequence ID" value="KAF0290909.1"/>
    <property type="molecule type" value="Genomic_DNA"/>
</dbReference>
<dbReference type="PANTHER" id="PTHR16768">
    <property type="entry name" value="DOWN REGULATED IN RENAL CARCINOMA 1/TU3A"/>
    <property type="match status" value="1"/>
</dbReference>
<keyword evidence="1" id="KW-0175">Coiled coil</keyword>
<dbReference type="InterPro" id="IPR009533">
    <property type="entry name" value="FAM107"/>
</dbReference>
<keyword evidence="4" id="KW-1185">Reference proteome</keyword>
<dbReference type="Proteomes" id="UP000440578">
    <property type="component" value="Unassembled WGS sequence"/>
</dbReference>
<comment type="caution">
    <text evidence="3">The sequence shown here is derived from an EMBL/GenBank/DDBJ whole genome shotgun (WGS) entry which is preliminary data.</text>
</comment>
<dbReference type="AlphaFoldDB" id="A0A6A4VCN5"/>
<dbReference type="Pfam" id="PF06625">
    <property type="entry name" value="DUF1151"/>
    <property type="match status" value="1"/>
</dbReference>
<feature type="region of interest" description="Disordered" evidence="2">
    <location>
        <begin position="81"/>
        <end position="105"/>
    </location>
</feature>
<accession>A0A6A4VCN5</accession>
<evidence type="ECO:0000256" key="2">
    <source>
        <dbReference type="SAM" id="MobiDB-lite"/>
    </source>
</evidence>
<reference evidence="3 4" key="1">
    <citation type="submission" date="2019-07" db="EMBL/GenBank/DDBJ databases">
        <title>Draft genome assembly of a fouling barnacle, Amphibalanus amphitrite (Darwin, 1854): The first reference genome for Thecostraca.</title>
        <authorList>
            <person name="Kim W."/>
        </authorList>
    </citation>
    <scope>NUCLEOTIDE SEQUENCE [LARGE SCALE GENOMIC DNA]</scope>
    <source>
        <strain evidence="3">SNU_AA5</strain>
        <tissue evidence="3">Soma without cirri and trophi</tissue>
    </source>
</reference>
<feature type="compositionally biased region" description="Basic and acidic residues" evidence="2">
    <location>
        <begin position="86"/>
        <end position="99"/>
    </location>
</feature>
<dbReference type="PANTHER" id="PTHR16768:SF5">
    <property type="entry name" value="FI14214P"/>
    <property type="match status" value="1"/>
</dbReference>
<evidence type="ECO:0000313" key="3">
    <source>
        <dbReference type="EMBL" id="KAF0290909.1"/>
    </source>
</evidence>
<evidence type="ECO:0000256" key="1">
    <source>
        <dbReference type="ARBA" id="ARBA00023054"/>
    </source>
</evidence>
<protein>
    <submittedName>
        <fullName evidence="3">Protein FAM107B</fullName>
    </submittedName>
</protein>
<proteinExistence type="predicted"/>
<organism evidence="3 4">
    <name type="scientific">Amphibalanus amphitrite</name>
    <name type="common">Striped barnacle</name>
    <name type="synonym">Balanus amphitrite</name>
    <dbReference type="NCBI Taxonomy" id="1232801"/>
    <lineage>
        <taxon>Eukaryota</taxon>
        <taxon>Metazoa</taxon>
        <taxon>Ecdysozoa</taxon>
        <taxon>Arthropoda</taxon>
        <taxon>Crustacea</taxon>
        <taxon>Multicrustacea</taxon>
        <taxon>Cirripedia</taxon>
        <taxon>Thoracica</taxon>
        <taxon>Thoracicalcarea</taxon>
        <taxon>Balanomorpha</taxon>
        <taxon>Balanoidea</taxon>
        <taxon>Balanidae</taxon>
        <taxon>Amphibalaninae</taxon>
        <taxon>Amphibalanus</taxon>
    </lineage>
</organism>
<name>A0A6A4VCN5_AMPAM</name>
<evidence type="ECO:0000313" key="4">
    <source>
        <dbReference type="Proteomes" id="UP000440578"/>
    </source>
</evidence>